<organism evidence="2 3">
    <name type="scientific">Cryptosporidium andersoni</name>
    <dbReference type="NCBI Taxonomy" id="117008"/>
    <lineage>
        <taxon>Eukaryota</taxon>
        <taxon>Sar</taxon>
        <taxon>Alveolata</taxon>
        <taxon>Apicomplexa</taxon>
        <taxon>Conoidasida</taxon>
        <taxon>Coccidia</taxon>
        <taxon>Eucoccidiorida</taxon>
        <taxon>Eimeriorina</taxon>
        <taxon>Cryptosporidiidae</taxon>
        <taxon>Cryptosporidium</taxon>
    </lineage>
</organism>
<evidence type="ECO:0000313" key="3">
    <source>
        <dbReference type="Proteomes" id="UP000186804"/>
    </source>
</evidence>
<evidence type="ECO:0000313" key="2">
    <source>
        <dbReference type="EMBL" id="OII78183.1"/>
    </source>
</evidence>
<evidence type="ECO:0000256" key="1">
    <source>
        <dbReference type="SAM" id="Coils"/>
    </source>
</evidence>
<proteinExistence type="predicted"/>
<dbReference type="AlphaFoldDB" id="A0A1J4MVT3"/>
<comment type="caution">
    <text evidence="2">The sequence shown here is derived from an EMBL/GenBank/DDBJ whole genome shotgun (WGS) entry which is preliminary data.</text>
</comment>
<dbReference type="Proteomes" id="UP000186804">
    <property type="component" value="Unassembled WGS sequence"/>
</dbReference>
<dbReference type="VEuPathDB" id="CryptoDB:cand_036100"/>
<feature type="coiled-coil region" evidence="1">
    <location>
        <begin position="58"/>
        <end position="85"/>
    </location>
</feature>
<gene>
    <name evidence="2" type="ORF">cand_036100</name>
</gene>
<keyword evidence="3" id="KW-1185">Reference proteome</keyword>
<dbReference type="EMBL" id="LRBS01000007">
    <property type="protein sequence ID" value="OII78183.1"/>
    <property type="molecule type" value="Genomic_DNA"/>
</dbReference>
<keyword evidence="1" id="KW-0175">Coiled coil</keyword>
<dbReference type="RefSeq" id="XP_067070029.1">
    <property type="nucleotide sequence ID" value="XM_067213836.1"/>
</dbReference>
<name>A0A1J4MVT3_9CRYT</name>
<accession>A0A1J4MVT3</accession>
<reference evidence="2 3" key="1">
    <citation type="submission" date="2016-10" db="EMBL/GenBank/DDBJ databases">
        <title>Reductive evolution of mitochondrial metabolism and differential evolution of invasion-related proteins in Cryptosporidium.</title>
        <authorList>
            <person name="Liu S."/>
            <person name="Roellig D.M."/>
            <person name="Guo Y."/>
            <person name="Li N."/>
            <person name="Frace M.A."/>
            <person name="Tang K."/>
            <person name="Zhang L."/>
            <person name="Feng Y."/>
            <person name="Xiao L."/>
        </authorList>
    </citation>
    <scope>NUCLEOTIDE SEQUENCE [LARGE SCALE GENOMIC DNA]</scope>
    <source>
        <strain evidence="2">30847</strain>
    </source>
</reference>
<protein>
    <submittedName>
        <fullName evidence="2">Uncharacterized protein</fullName>
    </submittedName>
</protein>
<dbReference type="GeneID" id="92367794"/>
<sequence>MKLQNLFIALSFTTISFIAFLSSVLGYRPENNVNEALAIPANSPSFLVGNTTDMSGPIESISQLLNSLQQQRSKLDEQMQQGLLQTISNILHNSTSTGYGGANSGLLGYNGNLN</sequence>